<keyword evidence="3 9" id="KW-0547">Nucleotide-binding</keyword>
<evidence type="ECO:0000256" key="7">
    <source>
        <dbReference type="ARBA" id="ARBA00023170"/>
    </source>
</evidence>
<keyword evidence="7 9" id="KW-0675">Receptor</keyword>
<keyword evidence="6 9" id="KW-0472">Membrane</keyword>
<dbReference type="Pfam" id="PF02881">
    <property type="entry name" value="SRP54_N"/>
    <property type="match status" value="1"/>
</dbReference>
<evidence type="ECO:0000259" key="10">
    <source>
        <dbReference type="PROSITE" id="PS00300"/>
    </source>
</evidence>
<keyword evidence="4 9" id="KW-0378">Hydrolase</keyword>
<evidence type="ECO:0000313" key="11">
    <source>
        <dbReference type="EMBL" id="CAL1329420.1"/>
    </source>
</evidence>
<accession>A0ABM9NPK6</accession>
<evidence type="ECO:0000256" key="2">
    <source>
        <dbReference type="ARBA" id="ARBA00022490"/>
    </source>
</evidence>
<feature type="binding site" evidence="9">
    <location>
        <begin position="259"/>
        <end position="262"/>
    </location>
    <ligand>
        <name>GTP</name>
        <dbReference type="ChEBI" id="CHEBI:37565"/>
    </ligand>
</feature>
<dbReference type="Gene3D" id="1.20.120.140">
    <property type="entry name" value="Signal recognition particle SRP54, nucleotide-binding domain"/>
    <property type="match status" value="1"/>
</dbReference>
<evidence type="ECO:0000256" key="5">
    <source>
        <dbReference type="ARBA" id="ARBA00023134"/>
    </source>
</evidence>
<feature type="binding site" evidence="9">
    <location>
        <begin position="195"/>
        <end position="199"/>
    </location>
    <ligand>
        <name>GTP</name>
        <dbReference type="ChEBI" id="CHEBI:37565"/>
    </ligand>
</feature>
<dbReference type="InterPro" id="IPR004390">
    <property type="entry name" value="SR_rcpt_FtsY"/>
</dbReference>
<dbReference type="RefSeq" id="WP_341764883.1">
    <property type="nucleotide sequence ID" value="NZ_OZ034688.1"/>
</dbReference>
<comment type="subunit">
    <text evidence="9">Part of the signal recognition particle protein translocation system, which is composed of SRP and FtsY. SRP is a ribonucleoprotein composed of Ffh and a 4.5S RNA molecule.</text>
</comment>
<dbReference type="InterPro" id="IPR036225">
    <property type="entry name" value="SRP/SRP_N"/>
</dbReference>
<organism evidence="11 12">
    <name type="scientific">Candidatus Providencia siddallii</name>
    <dbReference type="NCBI Taxonomy" id="1715285"/>
    <lineage>
        <taxon>Bacteria</taxon>
        <taxon>Pseudomonadati</taxon>
        <taxon>Pseudomonadota</taxon>
        <taxon>Gammaproteobacteria</taxon>
        <taxon>Enterobacterales</taxon>
        <taxon>Morganellaceae</taxon>
        <taxon>Providencia</taxon>
    </lineage>
</organism>
<dbReference type="InterPro" id="IPR000897">
    <property type="entry name" value="SRP54_GTPase_dom"/>
</dbReference>
<comment type="function">
    <text evidence="9">Involved in targeting and insertion of nascent membrane proteins into the cytoplasmic membrane. Acts as a receptor for the complex formed by the signal recognition particle (SRP) and the ribosome-nascent chain (RNC). Interaction with SRP-RNC leads to the transfer of the RNC complex to the Sec translocase for insertion into the membrane, the hydrolysis of GTP by both Ffh and FtsY, and the dissociation of the SRP-FtsY complex into the individual components.</text>
</comment>
<feature type="domain" description="SRP54-type proteins GTP-binding" evidence="10">
    <location>
        <begin position="280"/>
        <end position="293"/>
    </location>
</feature>
<comment type="catalytic activity">
    <reaction evidence="8 9">
        <text>GTP + H2O = GDP + phosphate + H(+)</text>
        <dbReference type="Rhea" id="RHEA:19669"/>
        <dbReference type="ChEBI" id="CHEBI:15377"/>
        <dbReference type="ChEBI" id="CHEBI:15378"/>
        <dbReference type="ChEBI" id="CHEBI:37565"/>
        <dbReference type="ChEBI" id="CHEBI:43474"/>
        <dbReference type="ChEBI" id="CHEBI:58189"/>
        <dbReference type="EC" id="3.6.5.4"/>
    </reaction>
</comment>
<keyword evidence="5 9" id="KW-0342">GTP-binding</keyword>
<dbReference type="Gene3D" id="3.40.50.300">
    <property type="entry name" value="P-loop containing nucleotide triphosphate hydrolases"/>
    <property type="match status" value="1"/>
</dbReference>
<evidence type="ECO:0000256" key="8">
    <source>
        <dbReference type="ARBA" id="ARBA00048027"/>
    </source>
</evidence>
<dbReference type="SUPFAM" id="SSF52540">
    <property type="entry name" value="P-loop containing nucleoside triphosphate hydrolases"/>
    <property type="match status" value="1"/>
</dbReference>
<dbReference type="Pfam" id="PF00448">
    <property type="entry name" value="SRP54"/>
    <property type="match status" value="1"/>
</dbReference>
<name>A0ABM9NPK6_9GAMM</name>
<keyword evidence="2 9" id="KW-0963">Cytoplasm</keyword>
<dbReference type="SUPFAM" id="SSF47364">
    <property type="entry name" value="Domain of the SRP/SRP receptor G-proteins"/>
    <property type="match status" value="1"/>
</dbReference>
<evidence type="ECO:0000256" key="4">
    <source>
        <dbReference type="ARBA" id="ARBA00022801"/>
    </source>
</evidence>
<reference evidence="11" key="1">
    <citation type="submission" date="2024-04" db="EMBL/GenBank/DDBJ databases">
        <authorList>
            <person name="Manzano-Marin A."/>
            <person name="Manzano-Marin A."/>
            <person name="Alejandro Manzano Marin A."/>
        </authorList>
    </citation>
    <scope>NUCLEOTIDE SEQUENCE [LARGE SCALE GENOMIC DNA]</scope>
    <source>
        <strain evidence="11">TABTEA</strain>
    </source>
</reference>
<dbReference type="InterPro" id="IPR013822">
    <property type="entry name" value="Signal_recog_particl_SRP54_hlx"/>
</dbReference>
<evidence type="ECO:0000256" key="1">
    <source>
        <dbReference type="ARBA" id="ARBA00022475"/>
    </source>
</evidence>
<keyword evidence="1 9" id="KW-1003">Cell membrane</keyword>
<dbReference type="SMART" id="SM00963">
    <property type="entry name" value="SRP54_N"/>
    <property type="match status" value="1"/>
</dbReference>
<evidence type="ECO:0000256" key="6">
    <source>
        <dbReference type="ARBA" id="ARBA00023136"/>
    </source>
</evidence>
<dbReference type="HAMAP" id="MF_00920">
    <property type="entry name" value="FtsY"/>
    <property type="match status" value="1"/>
</dbReference>
<sequence>MKLKKNNFFERFKKRLIKTRENFSYNLFKLFTNKKIDDDLFNKLEEFLLVSDVGFFTTRKIINKLIKHSNSKELKNIDLLYSKLRIDLLNILISVDKPLVIKNEKPYVILMVGVNGSGKTTTIAKLAHRYNLDGKKIMLAAGDTFRVSAIEQLQIFGNINKIPVIAQHYGADPSSVIFEAIKQSRSKDIDVLIIDTAGRLQNKFFLMEELKKIVRVIKKFDKHIPHETMLTLDSNIGQNSINQAKFFNDAIGLTGITLTKFDSTAKGGVIFSIAEQINIPIRYIGVGENIEDLCIFNANEFIDALFI</sequence>
<dbReference type="EC" id="3.6.5.4" evidence="9"/>
<dbReference type="NCBIfam" id="TIGR00064">
    <property type="entry name" value="ftsY"/>
    <property type="match status" value="1"/>
</dbReference>
<dbReference type="CDD" id="cd17874">
    <property type="entry name" value="FtsY"/>
    <property type="match status" value="1"/>
</dbReference>
<dbReference type="PANTHER" id="PTHR43134:SF1">
    <property type="entry name" value="SIGNAL RECOGNITION PARTICLE RECEPTOR SUBUNIT ALPHA"/>
    <property type="match status" value="1"/>
</dbReference>
<dbReference type="Proteomes" id="UP001497533">
    <property type="component" value="Chromosome"/>
</dbReference>
<proteinExistence type="inferred from homology"/>
<evidence type="ECO:0000256" key="3">
    <source>
        <dbReference type="ARBA" id="ARBA00022741"/>
    </source>
</evidence>
<dbReference type="InterPro" id="IPR003593">
    <property type="entry name" value="AAA+_ATPase"/>
</dbReference>
<gene>
    <name evidence="9 11" type="primary">ftsY</name>
    <name evidence="11" type="ORF">PRHACTZTBTEA_504</name>
</gene>
<evidence type="ECO:0000313" key="12">
    <source>
        <dbReference type="Proteomes" id="UP001497533"/>
    </source>
</evidence>
<comment type="subcellular location">
    <subcellularLocation>
        <location evidence="9">Cell membrane</location>
        <topology evidence="9">Peripheral membrane protein</topology>
        <orientation evidence="9">Cytoplasmic side</orientation>
    </subcellularLocation>
    <subcellularLocation>
        <location evidence="9">Cytoplasm</location>
    </subcellularLocation>
</comment>
<feature type="binding site" evidence="9">
    <location>
        <begin position="113"/>
        <end position="120"/>
    </location>
    <ligand>
        <name>GTP</name>
        <dbReference type="ChEBI" id="CHEBI:37565"/>
    </ligand>
</feature>
<dbReference type="EMBL" id="OZ034688">
    <property type="protein sequence ID" value="CAL1329420.1"/>
    <property type="molecule type" value="Genomic_DNA"/>
</dbReference>
<evidence type="ECO:0000256" key="9">
    <source>
        <dbReference type="HAMAP-Rule" id="MF_00920"/>
    </source>
</evidence>
<dbReference type="PROSITE" id="PS00300">
    <property type="entry name" value="SRP54"/>
    <property type="match status" value="1"/>
</dbReference>
<keyword evidence="12" id="KW-1185">Reference proteome</keyword>
<protein>
    <recommendedName>
        <fullName evidence="9">Signal recognition particle receptor FtsY</fullName>
        <shortName evidence="9">SRP receptor</shortName>
        <ecNumber evidence="9">3.6.5.4</ecNumber>
    </recommendedName>
</protein>
<dbReference type="SMART" id="SM00382">
    <property type="entry name" value="AAA"/>
    <property type="match status" value="1"/>
</dbReference>
<dbReference type="InterPro" id="IPR042101">
    <property type="entry name" value="SRP54_N_sf"/>
</dbReference>
<dbReference type="PANTHER" id="PTHR43134">
    <property type="entry name" value="SIGNAL RECOGNITION PARTICLE RECEPTOR SUBUNIT ALPHA"/>
    <property type="match status" value="1"/>
</dbReference>
<comment type="similarity">
    <text evidence="9">Belongs to the GTP-binding SRP family. FtsY subfamily.</text>
</comment>
<dbReference type="InterPro" id="IPR027417">
    <property type="entry name" value="P-loop_NTPase"/>
</dbReference>
<dbReference type="SMART" id="SM00962">
    <property type="entry name" value="SRP54"/>
    <property type="match status" value="1"/>
</dbReference>